<comment type="caution">
    <text evidence="1">The sequence shown here is derived from an EMBL/GenBank/DDBJ whole genome shotgun (WGS) entry which is preliminary data.</text>
</comment>
<reference evidence="1" key="1">
    <citation type="submission" date="2020-10" db="EMBL/GenBank/DDBJ databases">
        <authorList>
            <person name="Kusch S."/>
        </authorList>
    </citation>
    <scope>NUCLEOTIDE SEQUENCE</scope>
    <source>
        <strain evidence="1">SwB9</strain>
    </source>
</reference>
<proteinExistence type="predicted"/>
<keyword evidence="2" id="KW-1185">Reference proteome</keyword>
<protein>
    <submittedName>
        <fullName evidence="1">F91fd6ae-4ecd-4d99-9bbe-b399406d439d</fullName>
    </submittedName>
</protein>
<name>A0A8H2W148_9HELO</name>
<evidence type="ECO:0000313" key="1">
    <source>
        <dbReference type="EMBL" id="CAD6447593.1"/>
    </source>
</evidence>
<gene>
    <name evidence="1" type="ORF">SCLTRI_LOCUS7385</name>
</gene>
<sequence length="109" mass="12509">MIVSSSAFSNYFIQFRANFTRRTPRRALIRDDSTRKFWRGFNIDDLDRKAAQVLPSHILPVRRHQGSQPQTQESTALRALVGLSARFSNIPPLGRDLNISRSLIRLNSN</sequence>
<dbReference type="Proteomes" id="UP000624404">
    <property type="component" value="Unassembled WGS sequence"/>
</dbReference>
<evidence type="ECO:0000313" key="2">
    <source>
        <dbReference type="Proteomes" id="UP000624404"/>
    </source>
</evidence>
<dbReference type="EMBL" id="CAJHIA010000028">
    <property type="protein sequence ID" value="CAD6447593.1"/>
    <property type="molecule type" value="Genomic_DNA"/>
</dbReference>
<accession>A0A8H2W148</accession>
<dbReference type="OrthoDB" id="10409835at2759"/>
<dbReference type="AlphaFoldDB" id="A0A8H2W148"/>
<organism evidence="1 2">
    <name type="scientific">Sclerotinia trifoliorum</name>
    <dbReference type="NCBI Taxonomy" id="28548"/>
    <lineage>
        <taxon>Eukaryota</taxon>
        <taxon>Fungi</taxon>
        <taxon>Dikarya</taxon>
        <taxon>Ascomycota</taxon>
        <taxon>Pezizomycotina</taxon>
        <taxon>Leotiomycetes</taxon>
        <taxon>Helotiales</taxon>
        <taxon>Sclerotiniaceae</taxon>
        <taxon>Sclerotinia</taxon>
    </lineage>
</organism>